<name>A0AAW1TJK0_9CHLO</name>
<organism evidence="3 4">
    <name type="scientific">Apatococcus fuscideae</name>
    <dbReference type="NCBI Taxonomy" id="2026836"/>
    <lineage>
        <taxon>Eukaryota</taxon>
        <taxon>Viridiplantae</taxon>
        <taxon>Chlorophyta</taxon>
        <taxon>core chlorophytes</taxon>
        <taxon>Trebouxiophyceae</taxon>
        <taxon>Chlorellales</taxon>
        <taxon>Chlorellaceae</taxon>
        <taxon>Apatococcus</taxon>
    </lineage>
</organism>
<dbReference type="InterPro" id="IPR012171">
    <property type="entry name" value="Fatty_acid_desaturase"/>
</dbReference>
<evidence type="ECO:0000313" key="3">
    <source>
        <dbReference type="EMBL" id="KAK9868884.1"/>
    </source>
</evidence>
<dbReference type="Proteomes" id="UP001485043">
    <property type="component" value="Unassembled WGS sequence"/>
</dbReference>
<dbReference type="PANTHER" id="PTHR32100">
    <property type="entry name" value="OMEGA-6 FATTY ACID DESATURASE, CHLOROPLASTIC"/>
    <property type="match status" value="1"/>
</dbReference>
<comment type="caution">
    <text evidence="3">The sequence shown here is derived from an EMBL/GenBank/DDBJ whole genome shotgun (WGS) entry which is preliminary data.</text>
</comment>
<dbReference type="InterPro" id="IPR005804">
    <property type="entry name" value="FA_desaturase_dom"/>
</dbReference>
<dbReference type="AlphaFoldDB" id="A0AAW1TJK0"/>
<evidence type="ECO:0000313" key="4">
    <source>
        <dbReference type="Proteomes" id="UP001485043"/>
    </source>
</evidence>
<gene>
    <name evidence="3" type="ORF">WJX84_011427</name>
</gene>
<evidence type="ECO:0000256" key="1">
    <source>
        <dbReference type="SAM" id="SignalP"/>
    </source>
</evidence>
<dbReference type="GO" id="GO:0016491">
    <property type="term" value="F:oxidoreductase activity"/>
    <property type="evidence" value="ECO:0007669"/>
    <property type="project" value="InterPro"/>
</dbReference>
<feature type="chain" id="PRO_5043799954" description="Fatty acid desaturase domain-containing protein" evidence="1">
    <location>
        <begin position="20"/>
        <end position="84"/>
    </location>
</feature>
<dbReference type="EMBL" id="JALJOV010000009">
    <property type="protein sequence ID" value="KAK9868884.1"/>
    <property type="molecule type" value="Genomic_DNA"/>
</dbReference>
<protein>
    <recommendedName>
        <fullName evidence="2">Fatty acid desaturase domain-containing protein</fullName>
    </recommendedName>
</protein>
<proteinExistence type="predicted"/>
<feature type="signal peptide" evidence="1">
    <location>
        <begin position="1"/>
        <end position="19"/>
    </location>
</feature>
<feature type="domain" description="Fatty acid desaturase" evidence="2">
    <location>
        <begin position="3"/>
        <end position="59"/>
    </location>
</feature>
<keyword evidence="1" id="KW-0732">Signal</keyword>
<keyword evidence="4" id="KW-1185">Reference proteome</keyword>
<sequence length="84" mass="9786">MAAYWFAQGTMFWALFVVGHDCGHQSFSNNKTLNDFVGNLVHSFHPGPYTGWRISHRTHIMPTMAMWRMTSPGTRPPQAYTRRW</sequence>
<dbReference type="Pfam" id="PF00487">
    <property type="entry name" value="FA_desaturase"/>
    <property type="match status" value="1"/>
</dbReference>
<dbReference type="GO" id="GO:0006629">
    <property type="term" value="P:lipid metabolic process"/>
    <property type="evidence" value="ECO:0007669"/>
    <property type="project" value="InterPro"/>
</dbReference>
<reference evidence="3 4" key="1">
    <citation type="journal article" date="2024" name="Nat. Commun.">
        <title>Phylogenomics reveals the evolutionary origins of lichenization in chlorophyte algae.</title>
        <authorList>
            <person name="Puginier C."/>
            <person name="Libourel C."/>
            <person name="Otte J."/>
            <person name="Skaloud P."/>
            <person name="Haon M."/>
            <person name="Grisel S."/>
            <person name="Petersen M."/>
            <person name="Berrin J.G."/>
            <person name="Delaux P.M."/>
            <person name="Dal Grande F."/>
            <person name="Keller J."/>
        </authorList>
    </citation>
    <scope>NUCLEOTIDE SEQUENCE [LARGE SCALE GENOMIC DNA]</scope>
    <source>
        <strain evidence="3 4">SAG 2523</strain>
    </source>
</reference>
<evidence type="ECO:0000259" key="2">
    <source>
        <dbReference type="Pfam" id="PF00487"/>
    </source>
</evidence>
<accession>A0AAW1TJK0</accession>